<gene>
    <name evidence="1" type="ORF">UAU_02807</name>
</gene>
<dbReference type="PATRIC" id="fig|1158607.3.peg.2797"/>
<dbReference type="eggNOG" id="COG1413">
    <property type="taxonomic scope" value="Bacteria"/>
</dbReference>
<dbReference type="AlphaFoldDB" id="R2SYQ7"/>
<accession>R2SYQ7</accession>
<dbReference type="HOGENOM" id="CLU_098571_0_0_9"/>
<comment type="caution">
    <text evidence="1">The sequence shown here is derived from an EMBL/GenBank/DDBJ whole genome shotgun (WGS) entry which is preliminary data.</text>
</comment>
<evidence type="ECO:0000313" key="1">
    <source>
        <dbReference type="EMBL" id="EOH93164.1"/>
    </source>
</evidence>
<protein>
    <submittedName>
        <fullName evidence="1">Uncharacterized protein</fullName>
    </submittedName>
</protein>
<reference evidence="1 2" key="1">
    <citation type="submission" date="2013-02" db="EMBL/GenBank/DDBJ databases">
        <title>The Genome Sequence of Enterococcus pallens BAA-351.</title>
        <authorList>
            <consortium name="The Broad Institute Genome Sequencing Platform"/>
            <consortium name="The Broad Institute Genome Sequencing Center for Infectious Disease"/>
            <person name="Earl A.M."/>
            <person name="Gilmore M.S."/>
            <person name="Lebreton F."/>
            <person name="Walker B."/>
            <person name="Young S.K."/>
            <person name="Zeng Q."/>
            <person name="Gargeya S."/>
            <person name="Fitzgerald M."/>
            <person name="Haas B."/>
            <person name="Abouelleil A."/>
            <person name="Alvarado L."/>
            <person name="Arachchi H.M."/>
            <person name="Berlin A.M."/>
            <person name="Chapman S.B."/>
            <person name="Dewar J."/>
            <person name="Goldberg J."/>
            <person name="Griggs A."/>
            <person name="Gujja S."/>
            <person name="Hansen M."/>
            <person name="Howarth C."/>
            <person name="Imamovic A."/>
            <person name="Larimer J."/>
            <person name="McCowan C."/>
            <person name="Murphy C."/>
            <person name="Neiman D."/>
            <person name="Pearson M."/>
            <person name="Priest M."/>
            <person name="Roberts A."/>
            <person name="Saif S."/>
            <person name="Shea T."/>
            <person name="Sisk P."/>
            <person name="Sykes S."/>
            <person name="Wortman J."/>
            <person name="Nusbaum C."/>
            <person name="Birren B."/>
        </authorList>
    </citation>
    <scope>NUCLEOTIDE SEQUENCE [LARGE SCALE GENOMIC DNA]</scope>
    <source>
        <strain evidence="1 2">ATCC BAA-351</strain>
    </source>
</reference>
<dbReference type="EMBL" id="AJAQ01000018">
    <property type="protein sequence ID" value="EOH93164.1"/>
    <property type="molecule type" value="Genomic_DNA"/>
</dbReference>
<sequence>MKSNQEQLQARGWIEADDLVPFQNRSPEELLNLLDSEKPQERSAAARLMPLTKTTTAKLLEAAANEKKLYCRLEIMRKLEVGTPETAKQMLPYLGEIGNNQHQLPLAKPSAKKSFPLPRDLIARSLGNMYPTILPTLFEQLGSLNSSKLSELIDAIGLLVFYHPHEASDEYFNQLLTLWDENEDNPLIQWKLIICFSAFPQSKPLLEEIIQTNAGLATEAQRSLNVRRST</sequence>
<dbReference type="Proteomes" id="UP000013782">
    <property type="component" value="Unassembled WGS sequence"/>
</dbReference>
<dbReference type="RefSeq" id="WP_010757790.1">
    <property type="nucleotide sequence ID" value="NZ_ASWD01000001.1"/>
</dbReference>
<dbReference type="STRING" id="160454.RV10_GL003734"/>
<dbReference type="SUPFAM" id="SSF48371">
    <property type="entry name" value="ARM repeat"/>
    <property type="match status" value="1"/>
</dbReference>
<proteinExistence type="predicted"/>
<organism evidence="1 2">
    <name type="scientific">Enterococcus pallens ATCC BAA-351</name>
    <dbReference type="NCBI Taxonomy" id="1158607"/>
    <lineage>
        <taxon>Bacteria</taxon>
        <taxon>Bacillati</taxon>
        <taxon>Bacillota</taxon>
        <taxon>Bacilli</taxon>
        <taxon>Lactobacillales</taxon>
        <taxon>Enterococcaceae</taxon>
        <taxon>Enterococcus</taxon>
    </lineage>
</organism>
<keyword evidence="2" id="KW-1185">Reference proteome</keyword>
<dbReference type="InterPro" id="IPR016024">
    <property type="entry name" value="ARM-type_fold"/>
</dbReference>
<name>R2SYQ7_9ENTE</name>
<dbReference type="OrthoDB" id="4927470at2"/>
<evidence type="ECO:0000313" key="2">
    <source>
        <dbReference type="Proteomes" id="UP000013782"/>
    </source>
</evidence>